<dbReference type="GO" id="GO:0005509">
    <property type="term" value="F:calcium ion binding"/>
    <property type="evidence" value="ECO:0007669"/>
    <property type="project" value="InterPro"/>
</dbReference>
<dbReference type="PRINTS" id="PR00450">
    <property type="entry name" value="RECOVERIN"/>
</dbReference>
<dbReference type="Pfam" id="PF13202">
    <property type="entry name" value="EF-hand_5"/>
    <property type="match status" value="1"/>
</dbReference>
<dbReference type="WBParaSite" id="GPUH_0001997301-mRNA-1">
    <property type="protein sequence ID" value="GPUH_0001997301-mRNA-1"/>
    <property type="gene ID" value="GPUH_0001997301"/>
</dbReference>
<comment type="similarity">
    <text evidence="1">Belongs to the recoverin family.</text>
</comment>
<dbReference type="SMART" id="SM00054">
    <property type="entry name" value="EFh"/>
    <property type="match status" value="2"/>
</dbReference>
<dbReference type="PANTHER" id="PTHR23055">
    <property type="entry name" value="CALCIUM BINDING PROTEINS"/>
    <property type="match status" value="1"/>
</dbReference>
<protein>
    <submittedName>
        <fullName evidence="10">EF-hand domain-containing protein</fullName>
    </submittedName>
</protein>
<dbReference type="InterPro" id="IPR011992">
    <property type="entry name" value="EF-hand-dom_pair"/>
</dbReference>
<accession>A0A183EG57</accession>
<evidence type="ECO:0000256" key="2">
    <source>
        <dbReference type="ARBA" id="ARBA00022707"/>
    </source>
</evidence>
<evidence type="ECO:0000256" key="5">
    <source>
        <dbReference type="ARBA" id="ARBA00022837"/>
    </source>
</evidence>
<dbReference type="OrthoDB" id="292964at2759"/>
<dbReference type="PANTHER" id="PTHR23055:SF178">
    <property type="entry name" value="NEUROCALCIN HOMOLOG"/>
    <property type="match status" value="1"/>
</dbReference>
<dbReference type="PROSITE" id="PS50222">
    <property type="entry name" value="EF_HAND_2"/>
    <property type="match status" value="1"/>
</dbReference>
<dbReference type="InterPro" id="IPR028846">
    <property type="entry name" value="Recoverin"/>
</dbReference>
<evidence type="ECO:0000256" key="3">
    <source>
        <dbReference type="ARBA" id="ARBA00022723"/>
    </source>
</evidence>
<keyword evidence="2" id="KW-0519">Myristate</keyword>
<organism evidence="10">
    <name type="scientific">Gongylonema pulchrum</name>
    <dbReference type="NCBI Taxonomy" id="637853"/>
    <lineage>
        <taxon>Eukaryota</taxon>
        <taxon>Metazoa</taxon>
        <taxon>Ecdysozoa</taxon>
        <taxon>Nematoda</taxon>
        <taxon>Chromadorea</taxon>
        <taxon>Rhabditida</taxon>
        <taxon>Spirurina</taxon>
        <taxon>Spiruromorpha</taxon>
        <taxon>Spiruroidea</taxon>
        <taxon>Gongylonematidae</taxon>
        <taxon>Gongylonema</taxon>
    </lineage>
</organism>
<evidence type="ECO:0000259" key="7">
    <source>
        <dbReference type="PROSITE" id="PS50222"/>
    </source>
</evidence>
<evidence type="ECO:0000256" key="4">
    <source>
        <dbReference type="ARBA" id="ARBA00022737"/>
    </source>
</evidence>
<proteinExistence type="inferred from homology"/>
<gene>
    <name evidence="8" type="ORF">GPUH_LOCUS19950</name>
</gene>
<keyword evidence="5" id="KW-0106">Calcium</keyword>
<evidence type="ECO:0000256" key="1">
    <source>
        <dbReference type="ARBA" id="ARBA00006049"/>
    </source>
</evidence>
<feature type="domain" description="EF-hand" evidence="7">
    <location>
        <begin position="72"/>
        <end position="99"/>
    </location>
</feature>
<dbReference type="InterPro" id="IPR018247">
    <property type="entry name" value="EF_Hand_1_Ca_BS"/>
</dbReference>
<sequence length="272" mass="31017">MSLMAWRFLIGPNYTSRMFGFSFLKISVDEGEVEELEKVFGSINDTKLCKLTRNGFGALVGGAIADCFIDGLFRAFDVNGDGLVDFKELVCGLSASCRGPHTARLKYVCFAVVSVIAQMFDSDSDGYLTKEDVQNVYAHLNIVRHFLHFLCEDSARNMRTDGFGRASLMDFVCWANENKRVDELLEVVVQVCQIFYIGRWLKSFHFRLSGFKQRILLSCFAEWNVVSSEWWRQWVYAMMSDSKVPPINNSSIIAAKQKNDWSNKAGPFDFFQ</sequence>
<dbReference type="EMBL" id="UYRT01089475">
    <property type="protein sequence ID" value="VDN34963.1"/>
    <property type="molecule type" value="Genomic_DNA"/>
</dbReference>
<evidence type="ECO:0000256" key="6">
    <source>
        <dbReference type="ARBA" id="ARBA00023288"/>
    </source>
</evidence>
<dbReference type="Gene3D" id="1.10.238.10">
    <property type="entry name" value="EF-hand"/>
    <property type="match status" value="1"/>
</dbReference>
<keyword evidence="4" id="KW-0677">Repeat</keyword>
<reference evidence="8 9" key="2">
    <citation type="submission" date="2018-11" db="EMBL/GenBank/DDBJ databases">
        <authorList>
            <consortium name="Pathogen Informatics"/>
        </authorList>
    </citation>
    <scope>NUCLEOTIDE SEQUENCE [LARGE SCALE GENOMIC DNA]</scope>
</reference>
<evidence type="ECO:0000313" key="9">
    <source>
        <dbReference type="Proteomes" id="UP000271098"/>
    </source>
</evidence>
<dbReference type="SUPFAM" id="SSF47473">
    <property type="entry name" value="EF-hand"/>
    <property type="match status" value="1"/>
</dbReference>
<keyword evidence="9" id="KW-1185">Reference proteome</keyword>
<evidence type="ECO:0000313" key="10">
    <source>
        <dbReference type="WBParaSite" id="GPUH_0001997301-mRNA-1"/>
    </source>
</evidence>
<dbReference type="AlphaFoldDB" id="A0A183EG57"/>
<dbReference type="InterPro" id="IPR002048">
    <property type="entry name" value="EF_hand_dom"/>
</dbReference>
<name>A0A183EG57_9BILA</name>
<dbReference type="Proteomes" id="UP000271098">
    <property type="component" value="Unassembled WGS sequence"/>
</dbReference>
<keyword evidence="3" id="KW-0479">Metal-binding</keyword>
<evidence type="ECO:0000313" key="8">
    <source>
        <dbReference type="EMBL" id="VDN34963.1"/>
    </source>
</evidence>
<reference evidence="10" key="1">
    <citation type="submission" date="2016-06" db="UniProtKB">
        <authorList>
            <consortium name="WormBaseParasite"/>
        </authorList>
    </citation>
    <scope>IDENTIFICATION</scope>
</reference>
<keyword evidence="6" id="KW-0449">Lipoprotein</keyword>
<dbReference type="PROSITE" id="PS00018">
    <property type="entry name" value="EF_HAND_1"/>
    <property type="match status" value="2"/>
</dbReference>